<sequence>MQNMSQTYSLGAGRTSFIAPRGKINIKLLPLQPIIEPQKLPPTNPQSDESHQLGQHSSEGKSVEDYYKNLNFPKNQEPFTPKY</sequence>
<organism evidence="2 3">
    <name type="scientific">Golovinomyces cichoracearum</name>
    <dbReference type="NCBI Taxonomy" id="62708"/>
    <lineage>
        <taxon>Eukaryota</taxon>
        <taxon>Fungi</taxon>
        <taxon>Dikarya</taxon>
        <taxon>Ascomycota</taxon>
        <taxon>Pezizomycotina</taxon>
        <taxon>Leotiomycetes</taxon>
        <taxon>Erysiphales</taxon>
        <taxon>Erysiphaceae</taxon>
        <taxon>Golovinomyces</taxon>
    </lineage>
</organism>
<gene>
    <name evidence="2" type="ORF">GcM1_209008</name>
</gene>
<dbReference type="EMBL" id="MCBS01020973">
    <property type="protein sequence ID" value="RKF78620.1"/>
    <property type="molecule type" value="Genomic_DNA"/>
</dbReference>
<feature type="region of interest" description="Disordered" evidence="1">
    <location>
        <begin position="35"/>
        <end position="83"/>
    </location>
</feature>
<reference evidence="2 3" key="1">
    <citation type="journal article" date="2018" name="BMC Genomics">
        <title>Comparative genome analyses reveal sequence features reflecting distinct modes of host-adaptation between dicot and monocot powdery mildew.</title>
        <authorList>
            <person name="Wu Y."/>
            <person name="Ma X."/>
            <person name="Pan Z."/>
            <person name="Kale S.D."/>
            <person name="Song Y."/>
            <person name="King H."/>
            <person name="Zhang Q."/>
            <person name="Presley C."/>
            <person name="Deng X."/>
            <person name="Wei C.I."/>
            <person name="Xiao S."/>
        </authorList>
    </citation>
    <scope>NUCLEOTIDE SEQUENCE [LARGE SCALE GENOMIC DNA]</scope>
    <source>
        <strain evidence="2">UMSG1</strain>
    </source>
</reference>
<evidence type="ECO:0000313" key="3">
    <source>
        <dbReference type="Proteomes" id="UP000285326"/>
    </source>
</evidence>
<comment type="caution">
    <text evidence="2">The sequence shown here is derived from an EMBL/GenBank/DDBJ whole genome shotgun (WGS) entry which is preliminary data.</text>
</comment>
<feature type="compositionally biased region" description="Polar residues" evidence="1">
    <location>
        <begin position="72"/>
        <end position="83"/>
    </location>
</feature>
<evidence type="ECO:0000256" key="1">
    <source>
        <dbReference type="SAM" id="MobiDB-lite"/>
    </source>
</evidence>
<evidence type="ECO:0000313" key="2">
    <source>
        <dbReference type="EMBL" id="RKF78620.1"/>
    </source>
</evidence>
<feature type="compositionally biased region" description="Basic and acidic residues" evidence="1">
    <location>
        <begin position="58"/>
        <end position="67"/>
    </location>
</feature>
<name>A0A420IVS5_9PEZI</name>
<proteinExistence type="predicted"/>
<dbReference type="AlphaFoldDB" id="A0A420IVS5"/>
<accession>A0A420IVS5</accession>
<dbReference type="Proteomes" id="UP000285326">
    <property type="component" value="Unassembled WGS sequence"/>
</dbReference>
<protein>
    <submittedName>
        <fullName evidence="2">Uncharacterized protein</fullName>
    </submittedName>
</protein>